<protein>
    <submittedName>
        <fullName evidence="2">DUF885 domain-containing protein</fullName>
    </submittedName>
</protein>
<accession>A0ABY7PFV6</accession>
<evidence type="ECO:0000313" key="2">
    <source>
        <dbReference type="EMBL" id="WBO68447.1"/>
    </source>
</evidence>
<sequence length="565" mass="62062">MADTPSTPRRIADDHVTQVAALDPMASTRLGLRPEDDRQPDLSPDGFAALADVARRTLSALDAAERYGEKHGTEFAAAERNCARLLRERLTAELAQHEAGDHLRELRNVGSPLHRVRGIFTLMPTETDEHWAAVAGRLRNLPGALDGYRATLSEGIARALLCAPRQVHVVRGQLAAWTGQDTGGPSWFATFVASAPDRLRTELDAAAERATAAVAGFRDWLRTAYLPAADGTPDAVGRERYLRAARWATGAALDPAEAYAWAWEEFHRTHAEMRAEAARVLPGAGVRETMDHLNRHGHAVTGEENIRVWLQQIMDEAIDALDGTHFDISGPIRRVETRIAPPGSSGAPYYTGPSLDFSRPGRTYLPTLGQQTFPTWEMVSTWYHEGVPGHHLQTARWTAEADRLSAYQITLGAVSADKEGWALYAERLMDELGFLTDPARRLGYLDKQMLRIIRVIVDIGMHLEQAIPAGSGFHPGARWTPDLATAFMAARHGSDTARRTSEIDRYLGWPGQAIGYKLGERAWLEGRAAARRRLGADFDLRAWHTKALALGSLGLADLADTLAAL</sequence>
<name>A0ABY7PFV6_9ACTN</name>
<evidence type="ECO:0000256" key="1">
    <source>
        <dbReference type="SAM" id="MobiDB-lite"/>
    </source>
</evidence>
<dbReference type="RefSeq" id="WP_270085684.1">
    <property type="nucleotide sequence ID" value="NZ_CP115300.1"/>
</dbReference>
<dbReference type="Proteomes" id="UP001212326">
    <property type="component" value="Chromosome"/>
</dbReference>
<gene>
    <name evidence="2" type="ORF">O1G22_39335</name>
</gene>
<dbReference type="PANTHER" id="PTHR33361:SF2">
    <property type="entry name" value="DUF885 DOMAIN-CONTAINING PROTEIN"/>
    <property type="match status" value="1"/>
</dbReference>
<dbReference type="InterPro" id="IPR010281">
    <property type="entry name" value="DUF885"/>
</dbReference>
<keyword evidence="3" id="KW-1185">Reference proteome</keyword>
<proteinExistence type="predicted"/>
<dbReference type="Pfam" id="PF05960">
    <property type="entry name" value="DUF885"/>
    <property type="match status" value="1"/>
</dbReference>
<organism evidence="2 3">
    <name type="scientific">Streptomyces camelliae</name>
    <dbReference type="NCBI Taxonomy" id="3004093"/>
    <lineage>
        <taxon>Bacteria</taxon>
        <taxon>Bacillati</taxon>
        <taxon>Actinomycetota</taxon>
        <taxon>Actinomycetes</taxon>
        <taxon>Kitasatosporales</taxon>
        <taxon>Streptomycetaceae</taxon>
        <taxon>Streptomyces</taxon>
    </lineage>
</organism>
<feature type="region of interest" description="Disordered" evidence="1">
    <location>
        <begin position="1"/>
        <end position="44"/>
    </location>
</feature>
<reference evidence="2 3" key="1">
    <citation type="submission" date="2022-12" db="EMBL/GenBank/DDBJ databases">
        <authorList>
            <person name="Mo P."/>
        </authorList>
    </citation>
    <scope>NUCLEOTIDE SEQUENCE [LARGE SCALE GENOMIC DNA]</scope>
    <source>
        <strain evidence="2 3">HUAS 2-6</strain>
    </source>
</reference>
<dbReference type="EMBL" id="CP115300">
    <property type="protein sequence ID" value="WBO68447.1"/>
    <property type="molecule type" value="Genomic_DNA"/>
</dbReference>
<dbReference type="PANTHER" id="PTHR33361">
    <property type="entry name" value="GLR0591 PROTEIN"/>
    <property type="match status" value="1"/>
</dbReference>
<evidence type="ECO:0000313" key="3">
    <source>
        <dbReference type="Proteomes" id="UP001212326"/>
    </source>
</evidence>